<gene>
    <name evidence="2" type="ORF">GR197_00690</name>
</gene>
<dbReference type="CDD" id="cd08946">
    <property type="entry name" value="SDR_e"/>
    <property type="match status" value="1"/>
</dbReference>
<dbReference type="Gene3D" id="3.40.50.720">
    <property type="entry name" value="NAD(P)-binding Rossmann-like Domain"/>
    <property type="match status" value="1"/>
</dbReference>
<comment type="caution">
    <text evidence="2">The sequence shown here is derived from an EMBL/GenBank/DDBJ whole genome shotgun (WGS) entry which is preliminary data.</text>
</comment>
<organism evidence="2 3">
    <name type="scientific">Rhizobium phaseoli</name>
    <dbReference type="NCBI Taxonomy" id="396"/>
    <lineage>
        <taxon>Bacteria</taxon>
        <taxon>Pseudomonadati</taxon>
        <taxon>Pseudomonadota</taxon>
        <taxon>Alphaproteobacteria</taxon>
        <taxon>Hyphomicrobiales</taxon>
        <taxon>Rhizobiaceae</taxon>
        <taxon>Rhizobium/Agrobacterium group</taxon>
        <taxon>Rhizobium</taxon>
    </lineage>
</organism>
<accession>A0A7K3U5W8</accession>
<proteinExistence type="predicted"/>
<dbReference type="AlphaFoldDB" id="A0A7K3U5W8"/>
<dbReference type="Pfam" id="PF01370">
    <property type="entry name" value="Epimerase"/>
    <property type="match status" value="1"/>
</dbReference>
<dbReference type="InterPro" id="IPR001509">
    <property type="entry name" value="Epimerase_deHydtase"/>
</dbReference>
<name>A0A7K3U5W8_9HYPH</name>
<dbReference type="EMBL" id="WUFT01000001">
    <property type="protein sequence ID" value="NEJ69062.1"/>
    <property type="molecule type" value="Genomic_DNA"/>
</dbReference>
<dbReference type="Proteomes" id="UP000471753">
    <property type="component" value="Unassembled WGS sequence"/>
</dbReference>
<dbReference type="RefSeq" id="WP_164006131.1">
    <property type="nucleotide sequence ID" value="NZ_WUFT01000001.1"/>
</dbReference>
<dbReference type="InterPro" id="IPR050177">
    <property type="entry name" value="Lipid_A_modif_metabolic_enz"/>
</dbReference>
<evidence type="ECO:0000313" key="3">
    <source>
        <dbReference type="Proteomes" id="UP000471753"/>
    </source>
</evidence>
<feature type="domain" description="NAD-dependent epimerase/dehydratase" evidence="1">
    <location>
        <begin position="4"/>
        <end position="204"/>
    </location>
</feature>
<protein>
    <submittedName>
        <fullName evidence="2">NAD-dependent epimerase/dehydratase family protein</fullName>
    </submittedName>
</protein>
<dbReference type="PANTHER" id="PTHR43245">
    <property type="entry name" value="BIFUNCTIONAL POLYMYXIN RESISTANCE PROTEIN ARNA"/>
    <property type="match status" value="1"/>
</dbReference>
<evidence type="ECO:0000259" key="1">
    <source>
        <dbReference type="Pfam" id="PF01370"/>
    </source>
</evidence>
<evidence type="ECO:0000313" key="2">
    <source>
        <dbReference type="EMBL" id="NEJ69062.1"/>
    </source>
</evidence>
<dbReference type="SUPFAM" id="SSF51735">
    <property type="entry name" value="NAD(P)-binding Rossmann-fold domains"/>
    <property type="match status" value="1"/>
</dbReference>
<sequence>MTTALVIGPRSMLGSQIIERLRALDIKILTAGRSAADDIVLDLGASEAKVPEGLSADIVFHCAASFAGDGDKGRRQNFDVNTASAVDVAQLVKELGASVLVYAGSASSDEILDPGNFTSYGLTKGLAEQVFAWAAQKQGFRFCSLRFPQIYDTEGRCCSHQAWFGRIIAYASRGENIRMPRSLGIRNFIHVRDAADLMIRAGHTEVRGILNISHPEAMNSDEIAVVAYDTFGIGGNVIDAPEKAPFRKINFPDGAQAFSQLNLLPSITMKDGIEMIRNAGTAKAFGPMDLT</sequence>
<reference evidence="2 3" key="1">
    <citation type="submission" date="2019-12" db="EMBL/GenBank/DDBJ databases">
        <title>Rhizobium genotypes associated with high levels of biological nitrogen fixation by grain legumes in a temperate-maritime cropping system.</title>
        <authorList>
            <person name="Maluk M."/>
            <person name="Francesc Ferrando Molina F."/>
            <person name="Lopez Del Egido L."/>
            <person name="Lafos M."/>
            <person name="Langarica-Fuentes A."/>
            <person name="Gebre Yohannes G."/>
            <person name="Young M.W."/>
            <person name="Martin P."/>
            <person name="Gantlett R."/>
            <person name="Kenicer G."/>
            <person name="Hawes C."/>
            <person name="Begg G.S."/>
            <person name="Quilliam R.S."/>
            <person name="Squire G.R."/>
            <person name="Poole P.S."/>
            <person name="Young P.W."/>
            <person name="Iannetta P.M."/>
            <person name="James E.K."/>
        </authorList>
    </citation>
    <scope>NUCLEOTIDE SEQUENCE [LARGE SCALE GENOMIC DNA]</scope>
    <source>
        <strain evidence="2 3">JHI366</strain>
    </source>
</reference>
<dbReference type="InterPro" id="IPR036291">
    <property type="entry name" value="NAD(P)-bd_dom_sf"/>
</dbReference>